<evidence type="ECO:0000313" key="1">
    <source>
        <dbReference type="EMBL" id="AKL95984.1"/>
    </source>
</evidence>
<dbReference type="PANTHER" id="PTHR34351">
    <property type="entry name" value="SLR1927 PROTEIN-RELATED"/>
    <property type="match status" value="1"/>
</dbReference>
<sequence>MSKEEQPKTLETSTLFEPYLMWILVVLLLIAIGYRFIPLVIVSTFLLLLSSIITIWKKMSLMHIKPTLQLSKTRLFVDEEFLIHASIYNDKWLPLIWLEWSFPKDEGIRLGDKEDDTHTIRFLWLLWFQQVKCTLKGRGLKRGVYNIGEVILRSGDGFRFAETEELFSLDNRLYVYPKRVAVHVPNFSASIQWGVKGKQGGFIEDPLLVMGIREYQAGDELRRLNWRASSRTGKLQANVYQPVVMEQLMMYIDVQGFVINESAYENPTELKTYVSNKREAFEEFLSIIASIAVKYREQGISIGFVSNALNNDREKMPSILPSTNLTPHLDQLAEITQTVGVEKMRALDEMLHRGQLYAPLYIFCNHITEGHYMWYQQHKNKLTEVCFYYRNETEYAKKLATVAKSINRFLSS</sequence>
<dbReference type="RefSeq" id="WP_044824748.1">
    <property type="nucleotide sequence ID" value="NZ_CP009687.1"/>
</dbReference>
<dbReference type="OrthoDB" id="9789943at2"/>
<dbReference type="PANTHER" id="PTHR34351:SF2">
    <property type="entry name" value="DUF58 DOMAIN-CONTAINING PROTEIN"/>
    <property type="match status" value="1"/>
</dbReference>
<gene>
    <name evidence="1" type="ORF">CACET_c25390</name>
</gene>
<protein>
    <submittedName>
        <fullName evidence="1">Uncharacterized protein</fullName>
    </submittedName>
</protein>
<evidence type="ECO:0000313" key="2">
    <source>
        <dbReference type="Proteomes" id="UP000035704"/>
    </source>
</evidence>
<dbReference type="PATRIC" id="fig|84022.5.peg.177"/>
<name>A0A0D8ICZ7_9CLOT</name>
<dbReference type="Proteomes" id="UP000035704">
    <property type="component" value="Chromosome"/>
</dbReference>
<dbReference type="KEGG" id="cace:CACET_c25390"/>
<keyword evidence="2" id="KW-1185">Reference proteome</keyword>
<accession>A0A0D8ICZ7</accession>
<dbReference type="EMBL" id="CP009687">
    <property type="protein sequence ID" value="AKL95984.1"/>
    <property type="molecule type" value="Genomic_DNA"/>
</dbReference>
<dbReference type="STRING" id="84022.CACET_c25390"/>
<proteinExistence type="predicted"/>
<dbReference type="AlphaFoldDB" id="A0A0D8ICZ7"/>
<reference evidence="1 2" key="1">
    <citation type="submission" date="2014-10" db="EMBL/GenBank/DDBJ databases">
        <title>Genome sequence of Clostridium aceticum DSM 1496.</title>
        <authorList>
            <person name="Poehlein A."/>
            <person name="Schiel-Bengelsdorf B."/>
            <person name="Gottschalk G."/>
            <person name="Duerre P."/>
            <person name="Daniel R."/>
        </authorList>
    </citation>
    <scope>NUCLEOTIDE SEQUENCE [LARGE SCALE GENOMIC DNA]</scope>
    <source>
        <strain evidence="1 2">DSM 1496</strain>
    </source>
</reference>
<organism evidence="1 2">
    <name type="scientific">Clostridium aceticum</name>
    <dbReference type="NCBI Taxonomy" id="84022"/>
    <lineage>
        <taxon>Bacteria</taxon>
        <taxon>Bacillati</taxon>
        <taxon>Bacillota</taxon>
        <taxon>Clostridia</taxon>
        <taxon>Eubacteriales</taxon>
        <taxon>Clostridiaceae</taxon>
        <taxon>Clostridium</taxon>
    </lineage>
</organism>